<evidence type="ECO:0000313" key="1">
    <source>
        <dbReference type="EMBL" id="RDY05670.1"/>
    </source>
</evidence>
<accession>A0A371HS87</accession>
<gene>
    <name evidence="1" type="ORF">CR513_10454</name>
</gene>
<sequence length="95" mass="10840">MVSFEIGEPSPRAIFFQLGVNEEELRANLDLLQEGREITHVREYAPKAKASRRYNARVFPRKLQKILKDATSSKLTLNCEGPYRIVEEVGRGHIG</sequence>
<dbReference type="EMBL" id="QJKJ01001834">
    <property type="protein sequence ID" value="RDY05670.1"/>
    <property type="molecule type" value="Genomic_DNA"/>
</dbReference>
<feature type="non-terminal residue" evidence="1">
    <location>
        <position position="1"/>
    </location>
</feature>
<proteinExistence type="predicted"/>
<keyword evidence="2" id="KW-1185">Reference proteome</keyword>
<organism evidence="1 2">
    <name type="scientific">Mucuna pruriens</name>
    <name type="common">Velvet bean</name>
    <name type="synonym">Dolichos pruriens</name>
    <dbReference type="NCBI Taxonomy" id="157652"/>
    <lineage>
        <taxon>Eukaryota</taxon>
        <taxon>Viridiplantae</taxon>
        <taxon>Streptophyta</taxon>
        <taxon>Embryophyta</taxon>
        <taxon>Tracheophyta</taxon>
        <taxon>Spermatophyta</taxon>
        <taxon>Magnoliopsida</taxon>
        <taxon>eudicotyledons</taxon>
        <taxon>Gunneridae</taxon>
        <taxon>Pentapetalae</taxon>
        <taxon>rosids</taxon>
        <taxon>fabids</taxon>
        <taxon>Fabales</taxon>
        <taxon>Fabaceae</taxon>
        <taxon>Papilionoideae</taxon>
        <taxon>50 kb inversion clade</taxon>
        <taxon>NPAAA clade</taxon>
        <taxon>indigoferoid/millettioid clade</taxon>
        <taxon>Phaseoleae</taxon>
        <taxon>Mucuna</taxon>
    </lineage>
</organism>
<comment type="caution">
    <text evidence="1">The sequence shown here is derived from an EMBL/GenBank/DDBJ whole genome shotgun (WGS) entry which is preliminary data.</text>
</comment>
<reference evidence="1" key="1">
    <citation type="submission" date="2018-05" db="EMBL/GenBank/DDBJ databases">
        <title>Draft genome of Mucuna pruriens seed.</title>
        <authorList>
            <person name="Nnadi N.E."/>
            <person name="Vos R."/>
            <person name="Hasami M.H."/>
            <person name="Devisetty U.K."/>
            <person name="Aguiy J.C."/>
        </authorList>
    </citation>
    <scope>NUCLEOTIDE SEQUENCE [LARGE SCALE GENOMIC DNA]</scope>
    <source>
        <strain evidence="1">JCA_2017</strain>
    </source>
</reference>
<evidence type="ECO:0000313" key="2">
    <source>
        <dbReference type="Proteomes" id="UP000257109"/>
    </source>
</evidence>
<dbReference type="OrthoDB" id="1934939at2759"/>
<name>A0A371HS87_MUCPR</name>
<dbReference type="Proteomes" id="UP000257109">
    <property type="component" value="Unassembled WGS sequence"/>
</dbReference>
<dbReference type="AlphaFoldDB" id="A0A371HS87"/>
<protein>
    <submittedName>
        <fullName evidence="1">Uncharacterized protein</fullName>
    </submittedName>
</protein>